<evidence type="ECO:0000313" key="4">
    <source>
        <dbReference type="Proteomes" id="UP000605970"/>
    </source>
</evidence>
<dbReference type="InterPro" id="IPR043504">
    <property type="entry name" value="Peptidase_S1_PA_chymotrypsin"/>
</dbReference>
<dbReference type="Pfam" id="PF00089">
    <property type="entry name" value="Trypsin"/>
    <property type="match status" value="1"/>
</dbReference>
<dbReference type="EMBL" id="JABEBT010000005">
    <property type="protein sequence ID" value="KAF7639435.1"/>
    <property type="molecule type" value="Genomic_DNA"/>
</dbReference>
<protein>
    <submittedName>
        <fullName evidence="3">Serine proteinase</fullName>
    </submittedName>
</protein>
<keyword evidence="1" id="KW-0732">Signal</keyword>
<feature type="domain" description="Peptidase S1" evidence="2">
    <location>
        <begin position="48"/>
        <end position="89"/>
    </location>
</feature>
<dbReference type="SUPFAM" id="SSF50494">
    <property type="entry name" value="Trypsin-like serine proteases"/>
    <property type="match status" value="1"/>
</dbReference>
<comment type="caution">
    <text evidence="3">The sequence shown here is derived from an EMBL/GenBank/DDBJ whole genome shotgun (WGS) entry which is preliminary data.</text>
</comment>
<keyword evidence="4" id="KW-1185">Reference proteome</keyword>
<gene>
    <name evidence="3" type="ORF">Mgra_00001111</name>
</gene>
<organism evidence="3 4">
    <name type="scientific">Meloidogyne graminicola</name>
    <dbReference type="NCBI Taxonomy" id="189291"/>
    <lineage>
        <taxon>Eukaryota</taxon>
        <taxon>Metazoa</taxon>
        <taxon>Ecdysozoa</taxon>
        <taxon>Nematoda</taxon>
        <taxon>Chromadorea</taxon>
        <taxon>Rhabditida</taxon>
        <taxon>Tylenchina</taxon>
        <taxon>Tylenchomorpha</taxon>
        <taxon>Tylenchoidea</taxon>
        <taxon>Meloidogynidae</taxon>
        <taxon>Meloidogyninae</taxon>
        <taxon>Meloidogyne</taxon>
    </lineage>
</organism>
<proteinExistence type="predicted"/>
<name>A0A8T0A223_9BILA</name>
<dbReference type="Proteomes" id="UP000605970">
    <property type="component" value="Unassembled WGS sequence"/>
</dbReference>
<feature type="non-terminal residue" evidence="3">
    <location>
        <position position="1"/>
    </location>
</feature>
<accession>A0A8T0A223</accession>
<dbReference type="AlphaFoldDB" id="A0A8T0A223"/>
<dbReference type="Gene3D" id="2.40.10.10">
    <property type="entry name" value="Trypsin-like serine proteases"/>
    <property type="match status" value="1"/>
</dbReference>
<dbReference type="InterPro" id="IPR009003">
    <property type="entry name" value="Peptidase_S1_PA"/>
</dbReference>
<dbReference type="GO" id="GO:0004252">
    <property type="term" value="F:serine-type endopeptidase activity"/>
    <property type="evidence" value="ECO:0007669"/>
    <property type="project" value="InterPro"/>
</dbReference>
<sequence length="102" mass="11503">MFLGYFFFVALLQTATEAVNCLDECGLSSSLFVEPEEPSFRSFGGMPIHAYPFSAIIYAKKDECDFYGTCSATIIGRNYILSAQHCLKKKSLPTKRQFFLFS</sequence>
<feature type="signal peptide" evidence="1">
    <location>
        <begin position="1"/>
        <end position="18"/>
    </location>
</feature>
<reference evidence="3" key="1">
    <citation type="journal article" date="2020" name="Ecol. Evol.">
        <title>Genome structure and content of the rice root-knot nematode (Meloidogyne graminicola).</title>
        <authorList>
            <person name="Phan N.T."/>
            <person name="Danchin E.G.J."/>
            <person name="Klopp C."/>
            <person name="Perfus-Barbeoch L."/>
            <person name="Kozlowski D.K."/>
            <person name="Koutsovoulos G.D."/>
            <person name="Lopez-Roques C."/>
            <person name="Bouchez O."/>
            <person name="Zahm M."/>
            <person name="Besnard G."/>
            <person name="Bellafiore S."/>
        </authorList>
    </citation>
    <scope>NUCLEOTIDE SEQUENCE</scope>
    <source>
        <strain evidence="3">VN-18</strain>
    </source>
</reference>
<evidence type="ECO:0000256" key="1">
    <source>
        <dbReference type="SAM" id="SignalP"/>
    </source>
</evidence>
<feature type="chain" id="PRO_5035897409" evidence="1">
    <location>
        <begin position="19"/>
        <end position="102"/>
    </location>
</feature>
<dbReference type="GO" id="GO:0006508">
    <property type="term" value="P:proteolysis"/>
    <property type="evidence" value="ECO:0007669"/>
    <property type="project" value="InterPro"/>
</dbReference>
<dbReference type="OrthoDB" id="546450at2759"/>
<evidence type="ECO:0000313" key="3">
    <source>
        <dbReference type="EMBL" id="KAF7639435.1"/>
    </source>
</evidence>
<dbReference type="InterPro" id="IPR001254">
    <property type="entry name" value="Trypsin_dom"/>
</dbReference>
<evidence type="ECO:0000259" key="2">
    <source>
        <dbReference type="Pfam" id="PF00089"/>
    </source>
</evidence>